<dbReference type="RefSeq" id="WP_268075858.1">
    <property type="nucleotide sequence ID" value="NZ_CP109965.1"/>
</dbReference>
<sequence>MKLTEWTKNTFFLLIAIFTLTACDSGPTLRSICENQPQLCNDLNSDSWCKLERRKVILGRHQEQQNPSDQVRYQLMLDLERYSVCVEKASHIEHIKLKEKKTSRVKGYITSLKELNRLSQATQDSNDPYLLYWHWSRNGSEQAMQKFLALRDTGILQTPELQLKLATYYVKFDRDLTIDTLYHALEIYDGTAPLQVEILKTLSTLFIKEEKYRHAYVWGKIAQEYGYKDIDLAPLTALLQNQGNNIDGLNQLVEKYSEQIRDGQFIPPNR</sequence>
<keyword evidence="2" id="KW-1185">Reference proteome</keyword>
<evidence type="ECO:0000313" key="2">
    <source>
        <dbReference type="Proteomes" id="UP001163726"/>
    </source>
</evidence>
<organism evidence="1 2">
    <name type="scientific">Catenovulum adriaticum</name>
    <dbReference type="NCBI Taxonomy" id="2984846"/>
    <lineage>
        <taxon>Bacteria</taxon>
        <taxon>Pseudomonadati</taxon>
        <taxon>Pseudomonadota</taxon>
        <taxon>Gammaproteobacteria</taxon>
        <taxon>Alteromonadales</taxon>
        <taxon>Alteromonadaceae</taxon>
        <taxon>Catenovulum</taxon>
    </lineage>
</organism>
<dbReference type="Pfam" id="PF11207">
    <property type="entry name" value="DUF2989"/>
    <property type="match status" value="1"/>
</dbReference>
<dbReference type="InterPro" id="IPR021372">
    <property type="entry name" value="DUF2989"/>
</dbReference>
<dbReference type="Proteomes" id="UP001163726">
    <property type="component" value="Chromosome"/>
</dbReference>
<accession>A0ABY7ASW5</accession>
<proteinExistence type="predicted"/>
<evidence type="ECO:0000313" key="1">
    <source>
        <dbReference type="EMBL" id="WAJ71381.1"/>
    </source>
</evidence>
<dbReference type="EMBL" id="CP109965">
    <property type="protein sequence ID" value="WAJ71381.1"/>
    <property type="molecule type" value="Genomic_DNA"/>
</dbReference>
<dbReference type="PROSITE" id="PS51257">
    <property type="entry name" value="PROKAR_LIPOPROTEIN"/>
    <property type="match status" value="1"/>
</dbReference>
<name>A0ABY7ASW5_9ALTE</name>
<gene>
    <name evidence="1" type="ORF">OLW01_06175</name>
</gene>
<protein>
    <submittedName>
        <fullName evidence="1">DUF2989 domain-containing protein</fullName>
    </submittedName>
</protein>
<reference evidence="1" key="1">
    <citation type="submission" date="2022-10" db="EMBL/GenBank/DDBJ databases">
        <title>Catenovulum adriacola sp. nov. isolated in the Harbour of Susak.</title>
        <authorList>
            <person name="Schoch T."/>
            <person name="Reich S.J."/>
            <person name="Stoeferle S."/>
            <person name="Flaiz M."/>
            <person name="Kazda M."/>
            <person name="Riedel C.U."/>
            <person name="Duerre P."/>
        </authorList>
    </citation>
    <scope>NUCLEOTIDE SEQUENCE</scope>
    <source>
        <strain evidence="1">TS8</strain>
    </source>
</reference>